<dbReference type="Proteomes" id="UP000559987">
    <property type="component" value="Unassembled WGS sequence"/>
</dbReference>
<keyword evidence="1" id="KW-0812">Transmembrane</keyword>
<evidence type="ECO:0000313" key="2">
    <source>
        <dbReference type="EMBL" id="MBB3169636.1"/>
    </source>
</evidence>
<organism evidence="2 3">
    <name type="scientific">Simiduia aestuariiviva</name>
    <dbReference type="NCBI Taxonomy" id="1510459"/>
    <lineage>
        <taxon>Bacteria</taxon>
        <taxon>Pseudomonadati</taxon>
        <taxon>Pseudomonadota</taxon>
        <taxon>Gammaproteobacteria</taxon>
        <taxon>Cellvibrionales</taxon>
        <taxon>Cellvibrionaceae</taxon>
        <taxon>Simiduia</taxon>
    </lineage>
</organism>
<keyword evidence="3" id="KW-1185">Reference proteome</keyword>
<feature type="transmembrane region" description="Helical" evidence="1">
    <location>
        <begin position="117"/>
        <end position="137"/>
    </location>
</feature>
<evidence type="ECO:0008006" key="4">
    <source>
        <dbReference type="Google" id="ProtNLM"/>
    </source>
</evidence>
<keyword evidence="1" id="KW-1133">Transmembrane helix</keyword>
<dbReference type="EMBL" id="JACHXZ010000004">
    <property type="protein sequence ID" value="MBB3169636.1"/>
    <property type="molecule type" value="Genomic_DNA"/>
</dbReference>
<evidence type="ECO:0000313" key="3">
    <source>
        <dbReference type="Proteomes" id="UP000559987"/>
    </source>
</evidence>
<feature type="transmembrane region" description="Helical" evidence="1">
    <location>
        <begin position="62"/>
        <end position="80"/>
    </location>
</feature>
<evidence type="ECO:0000256" key="1">
    <source>
        <dbReference type="SAM" id="Phobius"/>
    </source>
</evidence>
<sequence>MNAFSSTKTPLWFWFIGVLALVWNLAGLLAFGFHLMMTPEMLAQLPPEHARLYTEAPEWLDVAFGIAVVGGFLASVMLLLRNIFAVMLFSLSLLGVLAQNSYSFFMSNTFDVLGPNAMIMPAVVVLLAAGLLVYSIAMKNQGWLR</sequence>
<dbReference type="RefSeq" id="WP_183911136.1">
    <property type="nucleotide sequence ID" value="NZ_JACHXZ010000004.1"/>
</dbReference>
<feature type="transmembrane region" description="Helical" evidence="1">
    <location>
        <begin position="87"/>
        <end position="105"/>
    </location>
</feature>
<keyword evidence="1" id="KW-0472">Membrane</keyword>
<accession>A0A839UUH1</accession>
<dbReference type="AlphaFoldDB" id="A0A839UUH1"/>
<reference evidence="2 3" key="1">
    <citation type="submission" date="2020-08" db="EMBL/GenBank/DDBJ databases">
        <title>Genomic Encyclopedia of Type Strains, Phase III (KMG-III): the genomes of soil and plant-associated and newly described type strains.</title>
        <authorList>
            <person name="Whitman W."/>
        </authorList>
    </citation>
    <scope>NUCLEOTIDE SEQUENCE [LARGE SCALE GENOMIC DNA]</scope>
    <source>
        <strain evidence="2 3">CECT 8571</strain>
    </source>
</reference>
<protein>
    <recommendedName>
        <fullName evidence="4">Sugar transporter</fullName>
    </recommendedName>
</protein>
<name>A0A839UUH1_9GAMM</name>
<proteinExistence type="predicted"/>
<gene>
    <name evidence="2" type="ORF">FHS30_002849</name>
</gene>
<feature type="transmembrane region" description="Helical" evidence="1">
    <location>
        <begin position="12"/>
        <end position="37"/>
    </location>
</feature>
<comment type="caution">
    <text evidence="2">The sequence shown here is derived from an EMBL/GenBank/DDBJ whole genome shotgun (WGS) entry which is preliminary data.</text>
</comment>